<organism evidence="2 3">
    <name type="scientific">Cellulomonas pakistanensis</name>
    <dbReference type="NCBI Taxonomy" id="992287"/>
    <lineage>
        <taxon>Bacteria</taxon>
        <taxon>Bacillati</taxon>
        <taxon>Actinomycetota</taxon>
        <taxon>Actinomycetes</taxon>
        <taxon>Micrococcales</taxon>
        <taxon>Cellulomonadaceae</taxon>
        <taxon>Cellulomonas</taxon>
    </lineage>
</organism>
<evidence type="ECO:0000256" key="1">
    <source>
        <dbReference type="SAM" id="MobiDB-lite"/>
    </source>
</evidence>
<sequence>MLGGAGAGPVREEAGGMDAATRRRDDGGAAPSTPEYDAFGPWVDPVRTAEEVPPLYRDHPLDLAASRLVLKVPRDIARRDATPDMDLYDHLLVLGPDRFTALSRRTAGDAARRGARAARRAEGRGYDVREVPYDQVAAVGTSIDLLDGRLDVHALAGASVRVRFSGSSADVVEGFVDALRSLAWPVPTTGDPAPRDPTAGLPGLGRLDRRALGEKEIGLVSAYREVADRERGLKALAAHRRRVVQPVGGGLSRAIHLLHPMTVQAAVVASDGRELQVFGRRDWLARGRTPVHSESRLVLPLERLTGVGARPHPGYRDVTVVTLRAGDAALDLPVPADSDAARVLTGLLG</sequence>
<evidence type="ECO:0000313" key="2">
    <source>
        <dbReference type="EMBL" id="GIG35570.1"/>
    </source>
</evidence>
<name>A0A919P9P7_9CELL</name>
<feature type="region of interest" description="Disordered" evidence="1">
    <location>
        <begin position="1"/>
        <end position="41"/>
    </location>
</feature>
<protein>
    <submittedName>
        <fullName evidence="2">Uncharacterized protein</fullName>
    </submittedName>
</protein>
<comment type="caution">
    <text evidence="2">The sequence shown here is derived from an EMBL/GenBank/DDBJ whole genome shotgun (WGS) entry which is preliminary data.</text>
</comment>
<keyword evidence="3" id="KW-1185">Reference proteome</keyword>
<gene>
    <name evidence="2" type="ORF">Cpa01nite_09510</name>
</gene>
<proteinExistence type="predicted"/>
<feature type="compositionally biased region" description="Basic and acidic residues" evidence="1">
    <location>
        <begin position="10"/>
        <end position="27"/>
    </location>
</feature>
<dbReference type="EMBL" id="BONO01000005">
    <property type="protein sequence ID" value="GIG35570.1"/>
    <property type="molecule type" value="Genomic_DNA"/>
</dbReference>
<dbReference type="Proteomes" id="UP000642125">
    <property type="component" value="Unassembled WGS sequence"/>
</dbReference>
<reference evidence="2" key="1">
    <citation type="submission" date="2021-01" db="EMBL/GenBank/DDBJ databases">
        <title>Whole genome shotgun sequence of Cellulomonas pakistanensis NBRC 110800.</title>
        <authorList>
            <person name="Komaki H."/>
            <person name="Tamura T."/>
        </authorList>
    </citation>
    <scope>NUCLEOTIDE SEQUENCE</scope>
    <source>
        <strain evidence="2">NBRC 110800</strain>
    </source>
</reference>
<dbReference type="AlphaFoldDB" id="A0A919P9P7"/>
<evidence type="ECO:0000313" key="3">
    <source>
        <dbReference type="Proteomes" id="UP000642125"/>
    </source>
</evidence>
<accession>A0A919P9P7</accession>